<reference evidence="7" key="1">
    <citation type="journal article" date="2020" name="Fungal Divers.">
        <title>Resolving the Mortierellaceae phylogeny through synthesis of multi-gene phylogenetics and phylogenomics.</title>
        <authorList>
            <person name="Vandepol N."/>
            <person name="Liber J."/>
            <person name="Desiro A."/>
            <person name="Na H."/>
            <person name="Kennedy M."/>
            <person name="Barry K."/>
            <person name="Grigoriev I.V."/>
            <person name="Miller A.N."/>
            <person name="O'Donnell K."/>
            <person name="Stajich J.E."/>
            <person name="Bonito G."/>
        </authorList>
    </citation>
    <scope>NUCLEOTIDE SEQUENCE</scope>
    <source>
        <strain evidence="7">BC1065</strain>
    </source>
</reference>
<dbReference type="Gene3D" id="2.60.200.30">
    <property type="entry name" value="Probable inorganic polyphosphate/atp-NAD kinase, domain 2"/>
    <property type="match status" value="1"/>
</dbReference>
<evidence type="ECO:0000313" key="7">
    <source>
        <dbReference type="EMBL" id="KAG0260237.1"/>
    </source>
</evidence>
<accession>A0A9P6Q6V9</accession>
<dbReference type="PANTHER" id="PTHR20275">
    <property type="entry name" value="NAD KINASE"/>
    <property type="match status" value="1"/>
</dbReference>
<proteinExistence type="inferred from homology"/>
<dbReference type="Pfam" id="PF20143">
    <property type="entry name" value="NAD_kinase_C"/>
    <property type="match status" value="1"/>
</dbReference>
<evidence type="ECO:0000313" key="8">
    <source>
        <dbReference type="Proteomes" id="UP000807716"/>
    </source>
</evidence>
<dbReference type="OrthoDB" id="24581at2759"/>
<dbReference type="Pfam" id="PF01513">
    <property type="entry name" value="NAD_kinase"/>
    <property type="match status" value="1"/>
</dbReference>
<protein>
    <recommendedName>
        <fullName evidence="9">ATP-NAD kinase</fullName>
    </recommendedName>
</protein>
<dbReference type="Proteomes" id="UP000807716">
    <property type="component" value="Unassembled WGS sequence"/>
</dbReference>
<comment type="caution">
    <text evidence="7">The sequence shown here is derived from an EMBL/GenBank/DDBJ whole genome shotgun (WGS) entry which is preliminary data.</text>
</comment>
<dbReference type="InterPro" id="IPR002504">
    <property type="entry name" value="NADK"/>
</dbReference>
<keyword evidence="5" id="KW-0520">NAD</keyword>
<comment type="similarity">
    <text evidence="1">Belongs to the NAD kinase family.</text>
</comment>
<evidence type="ECO:0000256" key="2">
    <source>
        <dbReference type="ARBA" id="ARBA00022679"/>
    </source>
</evidence>
<keyword evidence="2" id="KW-0808">Transferase</keyword>
<dbReference type="InterPro" id="IPR016064">
    <property type="entry name" value="NAD/diacylglycerol_kinase_sf"/>
</dbReference>
<dbReference type="GO" id="GO:0019674">
    <property type="term" value="P:NAD+ metabolic process"/>
    <property type="evidence" value="ECO:0007669"/>
    <property type="project" value="InterPro"/>
</dbReference>
<gene>
    <name evidence="7" type="ORF">DFQ27_003636</name>
</gene>
<evidence type="ECO:0000256" key="4">
    <source>
        <dbReference type="ARBA" id="ARBA00022857"/>
    </source>
</evidence>
<evidence type="ECO:0008006" key="9">
    <source>
        <dbReference type="Google" id="ProtNLM"/>
    </source>
</evidence>
<dbReference type="AlphaFoldDB" id="A0A9P6Q6V9"/>
<dbReference type="GO" id="GO:0003951">
    <property type="term" value="F:NAD+ kinase activity"/>
    <property type="evidence" value="ECO:0007669"/>
    <property type="project" value="InterPro"/>
</dbReference>
<dbReference type="HAMAP" id="MF_00361">
    <property type="entry name" value="NAD_kinase"/>
    <property type="match status" value="1"/>
</dbReference>
<dbReference type="EMBL" id="JAAAJB010000255">
    <property type="protein sequence ID" value="KAG0260237.1"/>
    <property type="molecule type" value="Genomic_DNA"/>
</dbReference>
<feature type="compositionally biased region" description="Polar residues" evidence="6">
    <location>
        <begin position="221"/>
        <end position="239"/>
    </location>
</feature>
<dbReference type="GO" id="GO:0006741">
    <property type="term" value="P:NADP+ biosynthetic process"/>
    <property type="evidence" value="ECO:0007669"/>
    <property type="project" value="InterPro"/>
</dbReference>
<dbReference type="InterPro" id="IPR017437">
    <property type="entry name" value="ATP-NAD_kinase_PpnK-typ_C"/>
</dbReference>
<organism evidence="7 8">
    <name type="scientific">Actinomortierella ambigua</name>
    <dbReference type="NCBI Taxonomy" id="1343610"/>
    <lineage>
        <taxon>Eukaryota</taxon>
        <taxon>Fungi</taxon>
        <taxon>Fungi incertae sedis</taxon>
        <taxon>Mucoromycota</taxon>
        <taxon>Mortierellomycotina</taxon>
        <taxon>Mortierellomycetes</taxon>
        <taxon>Mortierellales</taxon>
        <taxon>Mortierellaceae</taxon>
        <taxon>Actinomortierella</taxon>
    </lineage>
</organism>
<feature type="compositionally biased region" description="Polar residues" evidence="6">
    <location>
        <begin position="245"/>
        <end position="255"/>
    </location>
</feature>
<dbReference type="InterPro" id="IPR017438">
    <property type="entry name" value="ATP-NAD_kinase_N"/>
</dbReference>
<dbReference type="SUPFAM" id="SSF111331">
    <property type="entry name" value="NAD kinase/diacylglycerol kinase-like"/>
    <property type="match status" value="1"/>
</dbReference>
<keyword evidence="3" id="KW-0418">Kinase</keyword>
<feature type="region of interest" description="Disordered" evidence="6">
    <location>
        <begin position="179"/>
        <end position="206"/>
    </location>
</feature>
<dbReference type="PANTHER" id="PTHR20275:SF0">
    <property type="entry name" value="NAD KINASE"/>
    <property type="match status" value="1"/>
</dbReference>
<dbReference type="Gene3D" id="3.40.50.10330">
    <property type="entry name" value="Probable inorganic polyphosphate/atp-NAD kinase, domain 1"/>
    <property type="match status" value="1"/>
</dbReference>
<feature type="compositionally biased region" description="Basic and acidic residues" evidence="6">
    <location>
        <begin position="191"/>
        <end position="206"/>
    </location>
</feature>
<evidence type="ECO:0000256" key="1">
    <source>
        <dbReference type="ARBA" id="ARBA00010995"/>
    </source>
</evidence>
<keyword evidence="8" id="KW-1185">Reference proteome</keyword>
<sequence>MDLFDRVSRNVVKLPAISNVLIVTKPDPKLNKLTKELSIWLLETFPELTLLVDKRLEDTSSFKYNEIIEQCPSWKQRLRFWGCEVDHNIVPEDVHLAITLGGDGTVLYTTSMFQRRVPPLLAFHLGSLGFLTNFDFATYRATLTNILQGEGMNVNIRMRLQCSVYKNQDPSCTRLIESMAESGNTSESDDESRSLEEEKAQREQSHFEQILRNVRRMDSKQGAQNIDLSMPREQTLNGSSGDGSNGQHMGNNDVALTSPTFTRELTPSSPLSEAMDKYMMPTDTWQVLNEVTVDRGSNAGMLQLALYVDGIPVTTILADGLVIATATGSTAYALSIGGSLIHPEKNSIIIAPIAPHSLTARPMIIPGTKRLRVCVPGSSRTTAWASFDGRHRQELHLGDSVMITASRYPACTICRTDQSTDWFKGLTEVLNWNSRALQKPYGPHL</sequence>
<keyword evidence="4" id="KW-0521">NADP</keyword>
<evidence type="ECO:0000256" key="5">
    <source>
        <dbReference type="ARBA" id="ARBA00023027"/>
    </source>
</evidence>
<evidence type="ECO:0000256" key="6">
    <source>
        <dbReference type="SAM" id="MobiDB-lite"/>
    </source>
</evidence>
<feature type="region of interest" description="Disordered" evidence="6">
    <location>
        <begin position="221"/>
        <end position="255"/>
    </location>
</feature>
<name>A0A9P6Q6V9_9FUNG</name>
<evidence type="ECO:0000256" key="3">
    <source>
        <dbReference type="ARBA" id="ARBA00022777"/>
    </source>
</evidence>